<dbReference type="AlphaFoldDB" id="A0A7R9WLX8"/>
<evidence type="ECO:0000313" key="3">
    <source>
        <dbReference type="EMBL" id="CAD8328560.1"/>
    </source>
</evidence>
<keyword evidence="2" id="KW-0732">Signal</keyword>
<name>A0A7R9WLX8_9STRA</name>
<sequence>MVSFGKATLFLSIMSSVMDFTLGEETQVMMQKTRNLKGASGGSQSKGSKKGGFPPDQPGVVMEAWRRSRSAWYYRHLGQIQSRELIEQLAGVSVIPVGGTGITLAYEVAATVGVDACVPGNPGIGRHGEFTETACYTLKKLIEFWSLDPAIDSTQVARVQMQGVKGKILADTDALKAVFANSPTATDEFIQQLQEGVQMGLPDGFDNPLLTSGGTTSWLLTNAGTMGKAVTDPSGASTFQEYAIASLSLGDGFMDRLAETGIASNFLLERVIVDLFPFFLMHVAPPVPRTNPTGLAPGTPIGNDFINAERDVMRITFGGYFFAHMKGTLYFDTLCDMLETPLGDGARRNCGMIVGAKLAAMDGEMVNATRVIEYVRANRDGILSADPSICPTPPGCFDG</sequence>
<organism evidence="3">
    <name type="scientific">Craspedostauros australis</name>
    <dbReference type="NCBI Taxonomy" id="1486917"/>
    <lineage>
        <taxon>Eukaryota</taxon>
        <taxon>Sar</taxon>
        <taxon>Stramenopiles</taxon>
        <taxon>Ochrophyta</taxon>
        <taxon>Bacillariophyta</taxon>
        <taxon>Bacillariophyceae</taxon>
        <taxon>Bacillariophycidae</taxon>
        <taxon>Naviculales</taxon>
        <taxon>Naviculaceae</taxon>
        <taxon>Craspedostauros</taxon>
    </lineage>
</organism>
<feature type="region of interest" description="Disordered" evidence="1">
    <location>
        <begin position="35"/>
        <end position="58"/>
    </location>
</feature>
<reference evidence="3" key="1">
    <citation type="submission" date="2021-01" db="EMBL/GenBank/DDBJ databases">
        <authorList>
            <person name="Corre E."/>
            <person name="Pelletier E."/>
            <person name="Niang G."/>
            <person name="Scheremetjew M."/>
            <person name="Finn R."/>
            <person name="Kale V."/>
            <person name="Holt S."/>
            <person name="Cochrane G."/>
            <person name="Meng A."/>
            <person name="Brown T."/>
            <person name="Cohen L."/>
        </authorList>
    </citation>
    <scope>NUCLEOTIDE SEQUENCE</scope>
    <source>
        <strain evidence="3">CCMP3328</strain>
    </source>
</reference>
<evidence type="ECO:0000256" key="2">
    <source>
        <dbReference type="SAM" id="SignalP"/>
    </source>
</evidence>
<feature type="chain" id="PRO_5031260739" description="PNPLA domain-containing protein" evidence="2">
    <location>
        <begin position="24"/>
        <end position="399"/>
    </location>
</feature>
<protein>
    <recommendedName>
        <fullName evidence="4">PNPLA domain-containing protein</fullName>
    </recommendedName>
</protein>
<evidence type="ECO:0000256" key="1">
    <source>
        <dbReference type="SAM" id="MobiDB-lite"/>
    </source>
</evidence>
<evidence type="ECO:0008006" key="4">
    <source>
        <dbReference type="Google" id="ProtNLM"/>
    </source>
</evidence>
<dbReference type="EMBL" id="HBEF01001040">
    <property type="protein sequence ID" value="CAD8328560.1"/>
    <property type="molecule type" value="Transcribed_RNA"/>
</dbReference>
<accession>A0A7R9WLX8</accession>
<gene>
    <name evidence="3" type="ORF">CAUS1442_LOCUS657</name>
</gene>
<proteinExistence type="predicted"/>
<feature type="signal peptide" evidence="2">
    <location>
        <begin position="1"/>
        <end position="23"/>
    </location>
</feature>